<comment type="subcellular location">
    <subcellularLocation>
        <location evidence="1">Membrane</location>
        <topology evidence="1">Multi-pass membrane protein</topology>
    </subcellularLocation>
</comment>
<keyword evidence="7 8" id="KW-0472">Membrane</keyword>
<proteinExistence type="inferred from homology"/>
<keyword evidence="4 8" id="KW-0812">Transmembrane</keyword>
<evidence type="ECO:0000313" key="12">
    <source>
        <dbReference type="Proteomes" id="UP000030747"/>
    </source>
</evidence>
<dbReference type="OMA" id="QFMMYEL"/>
<dbReference type="InterPro" id="IPR018108">
    <property type="entry name" value="MCP_transmembrane"/>
</dbReference>
<evidence type="ECO:0000256" key="3">
    <source>
        <dbReference type="ARBA" id="ARBA00022448"/>
    </source>
</evidence>
<dbReference type="GO" id="GO:0055085">
    <property type="term" value="P:transmembrane transport"/>
    <property type="evidence" value="ECO:0007669"/>
    <property type="project" value="InterPro"/>
</dbReference>
<reference evidence="11" key="2">
    <citation type="submission" date="2013-10" db="EMBL/GenBank/DDBJ databases">
        <authorList>
            <person name="Aslett M."/>
        </authorList>
    </citation>
    <scope>NUCLEOTIDE SEQUENCE [LARGE SCALE GENOMIC DNA]</scope>
    <source>
        <strain evidence="11">Houghton</strain>
    </source>
</reference>
<dbReference type="OrthoDB" id="428293at2759"/>
<protein>
    <submittedName>
        <fullName evidence="11">Peroxisomal membrane protein, putative</fullName>
    </submittedName>
</protein>
<evidence type="ECO:0000256" key="1">
    <source>
        <dbReference type="ARBA" id="ARBA00004141"/>
    </source>
</evidence>
<keyword evidence="3 9" id="KW-0813">Transport</keyword>
<evidence type="ECO:0000256" key="10">
    <source>
        <dbReference type="SAM" id="Phobius"/>
    </source>
</evidence>
<dbReference type="Pfam" id="PF00153">
    <property type="entry name" value="Mito_carr"/>
    <property type="match status" value="2"/>
</dbReference>
<gene>
    <name evidence="11" type="ORF">ETH_00018950</name>
</gene>
<dbReference type="PANTHER" id="PTHR45683">
    <property type="entry name" value="MITOCHONDRIAL NICOTINAMIDE ADENINE DINUCLEOTIDE TRANSPORTER 1-RELATED-RELATED"/>
    <property type="match status" value="1"/>
</dbReference>
<reference evidence="11" key="1">
    <citation type="submission" date="2013-10" db="EMBL/GenBank/DDBJ databases">
        <title>Genomic analysis of the causative agents of coccidiosis in chickens.</title>
        <authorList>
            <person name="Reid A.J."/>
            <person name="Blake D."/>
            <person name="Billington K."/>
            <person name="Browne H."/>
            <person name="Dunn M."/>
            <person name="Hung S."/>
            <person name="Kawahara F."/>
            <person name="Miranda-Saavedra D."/>
            <person name="Mourier T."/>
            <person name="Nagra H."/>
            <person name="Otto T.D."/>
            <person name="Rawlings N."/>
            <person name="Sanchez A."/>
            <person name="Sanders M."/>
            <person name="Subramaniam C."/>
            <person name="Tay Y."/>
            <person name="Dear P."/>
            <person name="Doerig C."/>
            <person name="Gruber A."/>
            <person name="Parkinson J."/>
            <person name="Shirley M."/>
            <person name="Wan K.L."/>
            <person name="Berriman M."/>
            <person name="Tomley F."/>
            <person name="Pain A."/>
        </authorList>
    </citation>
    <scope>NUCLEOTIDE SEQUENCE [LARGE SCALE GENOMIC DNA]</scope>
    <source>
        <strain evidence="11">Houghton</strain>
    </source>
</reference>
<evidence type="ECO:0000256" key="5">
    <source>
        <dbReference type="ARBA" id="ARBA00022737"/>
    </source>
</evidence>
<dbReference type="RefSeq" id="XP_013231828.1">
    <property type="nucleotide sequence ID" value="XM_013376374.1"/>
</dbReference>
<evidence type="ECO:0000256" key="2">
    <source>
        <dbReference type="ARBA" id="ARBA00006375"/>
    </source>
</evidence>
<dbReference type="Proteomes" id="UP000030747">
    <property type="component" value="Unassembled WGS sequence"/>
</dbReference>
<evidence type="ECO:0000256" key="9">
    <source>
        <dbReference type="RuleBase" id="RU000488"/>
    </source>
</evidence>
<dbReference type="VEuPathDB" id="ToxoDB:ETH_00018950"/>
<dbReference type="Gene3D" id="1.50.40.10">
    <property type="entry name" value="Mitochondrial carrier domain"/>
    <property type="match status" value="1"/>
</dbReference>
<evidence type="ECO:0000256" key="8">
    <source>
        <dbReference type="PROSITE-ProRule" id="PRU00282"/>
    </source>
</evidence>
<keyword evidence="6 10" id="KW-1133">Transmembrane helix</keyword>
<dbReference type="VEuPathDB" id="ToxoDB:ETH2_1547700"/>
<dbReference type="AlphaFoldDB" id="U6KVX8"/>
<dbReference type="PROSITE" id="PS50920">
    <property type="entry name" value="SOLCAR"/>
    <property type="match status" value="2"/>
</dbReference>
<dbReference type="GeneID" id="25252923"/>
<feature type="transmembrane region" description="Helical" evidence="10">
    <location>
        <begin position="202"/>
        <end position="221"/>
    </location>
</feature>
<feature type="transmembrane region" description="Helical" evidence="10">
    <location>
        <begin position="241"/>
        <end position="258"/>
    </location>
</feature>
<comment type="similarity">
    <text evidence="2 9">Belongs to the mitochondrial carrier (TC 2.A.29) family.</text>
</comment>
<sequence>MTRRDLPRIAEVQALEAMDDDTEDLPVFVSPIPIHPTPTLTRVSTIGEGLASPGAEALFPLWKRQLRRSRSSEAKQQASYVLHPVSQKSSLLEQFEGNDLGGQWMTPRIGAAGRFNRTDEAASAAAVAAAVAANTPPKISDVTHAFLHTLAGAAGAVVAMGVVYPLDSLRTIQSVRGGTVWEVANLHLHHGGWRRLYRGMRAALAGVIFSWGTYFFVYTLAKQKEKNRGPKPRTGTNLPMAIGAGICSTVISNPFWVANTRLKVDFSTKAKEQGIFKMLVEILQEEGFRGWLAGIVPALVLVLNPAIQFALYDHLRVKVLQLKQMAHELTSVLVNFTQQSAQQPATLRF</sequence>
<dbReference type="GO" id="GO:0016020">
    <property type="term" value="C:membrane"/>
    <property type="evidence" value="ECO:0007669"/>
    <property type="project" value="UniProtKB-SubCell"/>
</dbReference>
<dbReference type="InterPro" id="IPR044712">
    <property type="entry name" value="SLC25A32-like"/>
</dbReference>
<organism evidence="11 12">
    <name type="scientific">Eimeria tenella</name>
    <name type="common">Coccidian parasite</name>
    <dbReference type="NCBI Taxonomy" id="5802"/>
    <lineage>
        <taxon>Eukaryota</taxon>
        <taxon>Sar</taxon>
        <taxon>Alveolata</taxon>
        <taxon>Apicomplexa</taxon>
        <taxon>Conoidasida</taxon>
        <taxon>Coccidia</taxon>
        <taxon>Eucoccidiorida</taxon>
        <taxon>Eimeriorina</taxon>
        <taxon>Eimeriidae</taxon>
        <taxon>Eimeria</taxon>
    </lineage>
</organism>
<feature type="repeat" description="Solcar" evidence="8">
    <location>
        <begin position="143"/>
        <end position="224"/>
    </location>
</feature>
<evidence type="ECO:0000256" key="6">
    <source>
        <dbReference type="ARBA" id="ARBA00022989"/>
    </source>
</evidence>
<feature type="repeat" description="Solcar" evidence="8">
    <location>
        <begin position="232"/>
        <end position="318"/>
    </location>
</feature>
<evidence type="ECO:0000256" key="7">
    <source>
        <dbReference type="ARBA" id="ARBA00023136"/>
    </source>
</evidence>
<dbReference type="InterPro" id="IPR023395">
    <property type="entry name" value="MCP_dom_sf"/>
</dbReference>
<dbReference type="EMBL" id="HG675479">
    <property type="protein sequence ID" value="CDJ41078.1"/>
    <property type="molecule type" value="Genomic_DNA"/>
</dbReference>
<evidence type="ECO:0000256" key="4">
    <source>
        <dbReference type="ARBA" id="ARBA00022692"/>
    </source>
</evidence>
<dbReference type="GO" id="GO:0006862">
    <property type="term" value="P:nucleotide transport"/>
    <property type="evidence" value="ECO:0007669"/>
    <property type="project" value="InterPro"/>
</dbReference>
<accession>U6KVX8</accession>
<feature type="transmembrane region" description="Helical" evidence="10">
    <location>
        <begin position="291"/>
        <end position="312"/>
    </location>
</feature>
<feature type="transmembrane region" description="Helical" evidence="10">
    <location>
        <begin position="145"/>
        <end position="166"/>
    </location>
</feature>
<evidence type="ECO:0000313" key="11">
    <source>
        <dbReference type="EMBL" id="CDJ41078.1"/>
    </source>
</evidence>
<keyword evidence="5" id="KW-0677">Repeat</keyword>
<name>U6KVX8_EIMTE</name>
<dbReference type="SUPFAM" id="SSF103506">
    <property type="entry name" value="Mitochondrial carrier"/>
    <property type="match status" value="1"/>
</dbReference>
<keyword evidence="12" id="KW-1185">Reference proteome</keyword>